<proteinExistence type="predicted"/>
<protein>
    <recommendedName>
        <fullName evidence="1">CHK kinase-like domain-containing protein</fullName>
    </recommendedName>
</protein>
<keyword evidence="3" id="KW-1185">Reference proteome</keyword>
<dbReference type="AlphaFoldDB" id="A0AAN5I515"/>
<dbReference type="EMBL" id="BTRK01000005">
    <property type="protein sequence ID" value="GMR51779.1"/>
    <property type="molecule type" value="Genomic_DNA"/>
</dbReference>
<dbReference type="InterPro" id="IPR012877">
    <property type="entry name" value="Dhs-27"/>
</dbReference>
<dbReference type="PANTHER" id="PTHR23020:SF8">
    <property type="entry name" value="CHK KINASE-LIKE DOMAIN-CONTAINING PROTEIN"/>
    <property type="match status" value="1"/>
</dbReference>
<dbReference type="PANTHER" id="PTHR23020">
    <property type="entry name" value="UNCHARACTERIZED NUCLEAR HORMONE RECEPTOR-RELATED"/>
    <property type="match status" value="1"/>
</dbReference>
<feature type="non-terminal residue" evidence="2">
    <location>
        <position position="1"/>
    </location>
</feature>
<dbReference type="SUPFAM" id="SSF56112">
    <property type="entry name" value="Protein kinase-like (PK-like)"/>
    <property type="match status" value="1"/>
</dbReference>
<dbReference type="Proteomes" id="UP001328107">
    <property type="component" value="Unassembled WGS sequence"/>
</dbReference>
<evidence type="ECO:0000313" key="3">
    <source>
        <dbReference type="Proteomes" id="UP001328107"/>
    </source>
</evidence>
<dbReference type="Gene3D" id="3.90.1200.10">
    <property type="match status" value="1"/>
</dbReference>
<sequence>SGTAKMSRGTSYEGILNTHVTWREFEANLAKALKTAARLGPSKSALDIGEGDDFSSICALIECDWQGDGAEKLPKKVVLKMSSCLAIISLSDGMPDEVVEMVAENMKAMHNIECDTYDFLDQFGERNSIPKRYFAKRFDDKNVLIGEICMEHVENGRMMNFAEKAPLELMKQIARSLGKVHAYSVKHEVRSDILRTKDVFGEFVRSTPKEQYMTMFEPVKFIDSSLSEMVKKVEPLLEAYYGTTLPSTIHQQLGLRPVLVNGDAENILIDKDSGDLRALIDWQCAHFGSGVEDLLRISFFAQTTEDRRASADVLLEEMYSAFVANLADTPAPYTLKTLKDVYELLFPHCALFFAFGLSVSMLPNMPIPGDDSDEKKSRWGVMVDKARGLLEDIAVYHENNKSSKLRVTWTYPEA</sequence>
<evidence type="ECO:0000259" key="1">
    <source>
        <dbReference type="SMART" id="SM00587"/>
    </source>
</evidence>
<dbReference type="InterPro" id="IPR015897">
    <property type="entry name" value="CHK_kinase-like"/>
</dbReference>
<comment type="caution">
    <text evidence="2">The sequence shown here is derived from an EMBL/GenBank/DDBJ whole genome shotgun (WGS) entry which is preliminary data.</text>
</comment>
<dbReference type="InterPro" id="IPR011009">
    <property type="entry name" value="Kinase-like_dom_sf"/>
</dbReference>
<dbReference type="SMART" id="SM00587">
    <property type="entry name" value="CHK"/>
    <property type="match status" value="1"/>
</dbReference>
<accession>A0AAN5I515</accession>
<feature type="domain" description="CHK kinase-like" evidence="1">
    <location>
        <begin position="148"/>
        <end position="328"/>
    </location>
</feature>
<organism evidence="2 3">
    <name type="scientific">Pristionchus mayeri</name>
    <dbReference type="NCBI Taxonomy" id="1317129"/>
    <lineage>
        <taxon>Eukaryota</taxon>
        <taxon>Metazoa</taxon>
        <taxon>Ecdysozoa</taxon>
        <taxon>Nematoda</taxon>
        <taxon>Chromadorea</taxon>
        <taxon>Rhabditida</taxon>
        <taxon>Rhabditina</taxon>
        <taxon>Diplogasteromorpha</taxon>
        <taxon>Diplogasteroidea</taxon>
        <taxon>Neodiplogasteridae</taxon>
        <taxon>Pristionchus</taxon>
    </lineage>
</organism>
<dbReference type="Pfam" id="PF07914">
    <property type="entry name" value="DUF1679"/>
    <property type="match status" value="1"/>
</dbReference>
<dbReference type="InterPro" id="IPR052961">
    <property type="entry name" value="Oxido-Kinase-like_Enzymes"/>
</dbReference>
<evidence type="ECO:0000313" key="2">
    <source>
        <dbReference type="EMBL" id="GMR51779.1"/>
    </source>
</evidence>
<gene>
    <name evidence="2" type="ORF">PMAYCL1PPCAC_21974</name>
</gene>
<name>A0AAN5I515_9BILA</name>
<reference evidence="3" key="1">
    <citation type="submission" date="2022-10" db="EMBL/GenBank/DDBJ databases">
        <title>Genome assembly of Pristionchus species.</title>
        <authorList>
            <person name="Yoshida K."/>
            <person name="Sommer R.J."/>
        </authorList>
    </citation>
    <scope>NUCLEOTIDE SEQUENCE [LARGE SCALE GENOMIC DNA]</scope>
    <source>
        <strain evidence="3">RS5460</strain>
    </source>
</reference>